<dbReference type="PANTHER" id="PTHR12271:SF40">
    <property type="entry name" value="POLY(A) RNA POLYMERASE GLD2"/>
    <property type="match status" value="1"/>
</dbReference>
<dbReference type="Gene3D" id="1.10.1410.10">
    <property type="match status" value="1"/>
</dbReference>
<feature type="region of interest" description="Disordered" evidence="1">
    <location>
        <begin position="711"/>
        <end position="736"/>
    </location>
</feature>
<feature type="region of interest" description="Disordered" evidence="1">
    <location>
        <begin position="810"/>
        <end position="1011"/>
    </location>
</feature>
<reference evidence="3 4" key="1">
    <citation type="submission" date="2014-11" db="EMBL/GenBank/DDBJ databases">
        <authorList>
            <person name="Zhu J."/>
            <person name="Qi W."/>
            <person name="Song R."/>
        </authorList>
    </citation>
    <scope>NUCLEOTIDE SEQUENCE [LARGE SCALE GENOMIC DNA]</scope>
</reference>
<feature type="region of interest" description="Disordered" evidence="1">
    <location>
        <begin position="1040"/>
        <end position="1060"/>
    </location>
</feature>
<protein>
    <recommendedName>
        <fullName evidence="2">Poly(A) RNA polymerase mitochondrial-like central palm domain-containing protein</fullName>
    </recommendedName>
</protein>
<dbReference type="GO" id="GO:0031123">
    <property type="term" value="P:RNA 3'-end processing"/>
    <property type="evidence" value="ECO:0007669"/>
    <property type="project" value="TreeGrafter"/>
</dbReference>
<keyword evidence="4" id="KW-1185">Reference proteome</keyword>
<feature type="compositionally biased region" description="Basic residues" evidence="1">
    <location>
        <begin position="1048"/>
        <end position="1060"/>
    </location>
</feature>
<dbReference type="InterPro" id="IPR054708">
    <property type="entry name" value="MTPAP-like_central"/>
</dbReference>
<dbReference type="EMBL" id="CDMY01000677">
    <property type="protein sequence ID" value="CEM29616.1"/>
    <property type="molecule type" value="Genomic_DNA"/>
</dbReference>
<feature type="compositionally biased region" description="Acidic residues" evidence="1">
    <location>
        <begin position="711"/>
        <end position="734"/>
    </location>
</feature>
<feature type="compositionally biased region" description="Basic residues" evidence="1">
    <location>
        <begin position="816"/>
        <end position="827"/>
    </location>
</feature>
<evidence type="ECO:0000313" key="3">
    <source>
        <dbReference type="EMBL" id="CEM29616.1"/>
    </source>
</evidence>
<feature type="compositionally biased region" description="Acidic residues" evidence="1">
    <location>
        <begin position="675"/>
        <end position="693"/>
    </location>
</feature>
<dbReference type="SUPFAM" id="SSF81301">
    <property type="entry name" value="Nucleotidyltransferase"/>
    <property type="match status" value="1"/>
</dbReference>
<dbReference type="Pfam" id="PF22600">
    <property type="entry name" value="MTPAP-like_central"/>
    <property type="match status" value="1"/>
</dbReference>
<gene>
    <name evidence="3" type="ORF">Vbra_17862</name>
</gene>
<accession>A0A0G4GIC2</accession>
<proteinExistence type="predicted"/>
<dbReference type="InterPro" id="IPR043519">
    <property type="entry name" value="NT_sf"/>
</dbReference>
<organism evidence="3 4">
    <name type="scientific">Vitrella brassicaformis (strain CCMP3155)</name>
    <dbReference type="NCBI Taxonomy" id="1169540"/>
    <lineage>
        <taxon>Eukaryota</taxon>
        <taxon>Sar</taxon>
        <taxon>Alveolata</taxon>
        <taxon>Colpodellida</taxon>
        <taxon>Vitrellaceae</taxon>
        <taxon>Vitrella</taxon>
    </lineage>
</organism>
<feature type="domain" description="Poly(A) RNA polymerase mitochondrial-like central palm" evidence="2">
    <location>
        <begin position="188"/>
        <end position="374"/>
    </location>
</feature>
<dbReference type="AlphaFoldDB" id="A0A0G4GIC2"/>
<feature type="region of interest" description="Disordered" evidence="1">
    <location>
        <begin position="512"/>
        <end position="552"/>
    </location>
</feature>
<dbReference type="STRING" id="1169540.A0A0G4GIC2"/>
<dbReference type="GO" id="GO:0016779">
    <property type="term" value="F:nucleotidyltransferase activity"/>
    <property type="evidence" value="ECO:0007669"/>
    <property type="project" value="TreeGrafter"/>
</dbReference>
<dbReference type="Proteomes" id="UP000041254">
    <property type="component" value="Unassembled WGS sequence"/>
</dbReference>
<name>A0A0G4GIC2_VITBC</name>
<dbReference type="CDD" id="cd05402">
    <property type="entry name" value="NT_PAP_TUTase"/>
    <property type="match status" value="1"/>
</dbReference>
<feature type="compositionally biased region" description="Pro residues" evidence="1">
    <location>
        <begin position="917"/>
        <end position="936"/>
    </location>
</feature>
<feature type="compositionally biased region" description="Low complexity" evidence="1">
    <location>
        <begin position="601"/>
        <end position="636"/>
    </location>
</feature>
<dbReference type="Gene3D" id="3.30.460.10">
    <property type="entry name" value="Beta Polymerase, domain 2"/>
    <property type="match status" value="1"/>
</dbReference>
<dbReference type="SUPFAM" id="SSF81631">
    <property type="entry name" value="PAP/OAS1 substrate-binding domain"/>
    <property type="match status" value="1"/>
</dbReference>
<dbReference type="OrthoDB" id="412781at2759"/>
<evidence type="ECO:0000256" key="1">
    <source>
        <dbReference type="SAM" id="MobiDB-lite"/>
    </source>
</evidence>
<sequence length="1060" mass="116917">MEFNNPIPPRSPLTEYDSSRLTDDLISGFTSAVDGHPHVDVAHRLRNSIWSTTNLKDLHYHHLTRLADELSQQRAAFLSAYCDAVAECVLATLQAVAVPHMPAVFSTYEQRIACTRLVDYMLVQESVGGRQQQRTFLAAVRDLVKRGRLGYSCRTRLEQVEYFFNRNTSVFIPPSPVVDAHAPDPHDAQLWDRVDRLRPDKHQIHTWIRLFQNIVDVTTSTFGHPGLLYGSAVNGFATRESDLDVVVQLPPSRLSRLMDEARAEAASGAKDENPLRAADSFPSDKHDNWQWLKLPHAPTIQAVRVLSRALDQSVFQIECIENARVPIVKCTAIRRKTDADGRAYDEYDHPELTIDISFNHEVVLHNSRLLRAYAEHDSRAAALGLVVKHWAKCRGLVDPRRGAFSSYSWILLTIHFLQHHRQLTTGQPVLPNLQSPPAHVCPPPYPSVLVDPPQNNDVFYVHPTDGVNTPIFPTTEADYTDFPAPGSLAHRLLADPCEPLRRMERENNVLVRERGGSQSRGVNDLLSMLGMGGGQGQGQQQNPSDAPPARGSGVAGDSLLSLFYEFTVYFAYMFNYYRDVVSIKRPAGVAQHLTKRDYFSSGAPARTTSATSAASASDSVTAAETTPTEPAANEAPVSSEAPLSAADESEEPSTDAALPSPSNDETSADDRPYDDYQEEETEAREETECEADADTDQAAAAAIEGDAAIGEEEAAEEPTGEGEGEAEGEPEEEVEGGRALDHIFQRICMAIEDPLEKDRTLGLSFAAQERVSMELRRAAFLLSTRQPLDELFRRYRKQDDNQIKALLRNTDNPYRPTHHHHTHHHGGHPGPGGFGRPPPPPGAGAVHPSAYGAIQLHGRGQPNTAGAGHRLTVPGAGAGERNVATPQSRRRRQRKQRQDEAGTPQMDDQRWSSVPQILPPPHPPPSSRPPRLPFPHIPHATSAPAADHEHPMPFSQHQQQQDDRYDTYQQHTDASPTAARMQQAFNQFSSGGGRGGRSGRGRGGGRGRAYSFMEHDEDDSYFGEYYQDGRGGYGVGKRGFGHGYGHGGRARGGRRGRGPR</sequence>
<feature type="region of interest" description="Disordered" evidence="1">
    <location>
        <begin position="601"/>
        <end position="693"/>
    </location>
</feature>
<dbReference type="VEuPathDB" id="CryptoDB:Vbra_17862"/>
<evidence type="ECO:0000313" key="4">
    <source>
        <dbReference type="Proteomes" id="UP000041254"/>
    </source>
</evidence>
<evidence type="ECO:0000259" key="2">
    <source>
        <dbReference type="Pfam" id="PF22600"/>
    </source>
</evidence>
<dbReference type="PANTHER" id="PTHR12271">
    <property type="entry name" value="POLY A POLYMERASE CID PAP -RELATED"/>
    <property type="match status" value="1"/>
</dbReference>
<dbReference type="InParanoid" id="A0A0G4GIC2"/>